<sequence>MKIKEKDYNFIVGVPCSKFKGLIDYDRAIIATKEDEAIAIAVGAKLVGKNPKVFMQNSGLGNIVDIVTSLLKPYDISIPLFISLRTKPEHHSFMGKITIELLKLLNYQNYTLLKE</sequence>
<keyword evidence="2" id="KW-0456">Lyase</keyword>
<reference evidence="3" key="1">
    <citation type="journal article" date="2015" name="Nature">
        <title>Complex archaea that bridge the gap between prokaryotes and eukaryotes.</title>
        <authorList>
            <person name="Spang A."/>
            <person name="Saw J.H."/>
            <person name="Jorgensen S.L."/>
            <person name="Zaremba-Niedzwiedzka K."/>
            <person name="Martijn J."/>
            <person name="Lind A.E."/>
            <person name="van Eijk R."/>
            <person name="Schleper C."/>
            <person name="Guy L."/>
            <person name="Ettema T.J."/>
        </authorList>
    </citation>
    <scope>NUCLEOTIDE SEQUENCE</scope>
</reference>
<evidence type="ECO:0008006" key="4">
    <source>
        <dbReference type="Google" id="ProtNLM"/>
    </source>
</evidence>
<dbReference type="InterPro" id="IPR051818">
    <property type="entry name" value="TPP_dependent_decarboxylase"/>
</dbReference>
<organism evidence="3">
    <name type="scientific">marine sediment metagenome</name>
    <dbReference type="NCBI Taxonomy" id="412755"/>
    <lineage>
        <taxon>unclassified sequences</taxon>
        <taxon>metagenomes</taxon>
        <taxon>ecological metagenomes</taxon>
    </lineage>
</organism>
<dbReference type="AlphaFoldDB" id="A0A0F9KMK1"/>
<proteinExistence type="predicted"/>
<dbReference type="GO" id="GO:0016831">
    <property type="term" value="F:carboxy-lyase activity"/>
    <property type="evidence" value="ECO:0007669"/>
    <property type="project" value="UniProtKB-KW"/>
</dbReference>
<protein>
    <recommendedName>
        <fullName evidence="4">Thiamine pyrophosphate enzyme N-terminal TPP-binding domain-containing protein</fullName>
    </recommendedName>
</protein>
<keyword evidence="1" id="KW-0210">Decarboxylase</keyword>
<dbReference type="EMBL" id="LAZR01008882">
    <property type="protein sequence ID" value="KKM75996.1"/>
    <property type="molecule type" value="Genomic_DNA"/>
</dbReference>
<evidence type="ECO:0000313" key="3">
    <source>
        <dbReference type="EMBL" id="KKM75996.1"/>
    </source>
</evidence>
<evidence type="ECO:0000256" key="2">
    <source>
        <dbReference type="ARBA" id="ARBA00023239"/>
    </source>
</evidence>
<comment type="caution">
    <text evidence="3">The sequence shown here is derived from an EMBL/GenBank/DDBJ whole genome shotgun (WGS) entry which is preliminary data.</text>
</comment>
<evidence type="ECO:0000256" key="1">
    <source>
        <dbReference type="ARBA" id="ARBA00022793"/>
    </source>
</evidence>
<dbReference type="PANTHER" id="PTHR42818:SF1">
    <property type="entry name" value="SULFOPYRUVATE DECARBOXYLASE"/>
    <property type="match status" value="1"/>
</dbReference>
<name>A0A0F9KMK1_9ZZZZ</name>
<gene>
    <name evidence="3" type="ORF">LCGC14_1384610</name>
</gene>
<accession>A0A0F9KMK1</accession>
<dbReference type="PANTHER" id="PTHR42818">
    <property type="entry name" value="SULFOPYRUVATE DECARBOXYLASE SUBUNIT ALPHA"/>
    <property type="match status" value="1"/>
</dbReference>